<dbReference type="Proteomes" id="UP000783588">
    <property type="component" value="Unassembled WGS sequence"/>
</dbReference>
<dbReference type="RefSeq" id="WP_216469061.1">
    <property type="nucleotide sequence ID" value="NZ_JAHLQI010000001.1"/>
</dbReference>
<sequence length="162" mass="17667">MSEINNVSCPMTEYYPDIYNWNGVMMDAASYAKHQRHSESAPKPDASPAKESADALDDIFDAPQDLRQIAADAMQEDTVKESCDTICAWQTQTHQLLLEAPKYLRVGSGSYRSSGSFVVSSYLSSYLSSYTTSYRSSGSFRLPSSGSLSSLSALGGYGLDLI</sequence>
<protein>
    <submittedName>
        <fullName evidence="1">Uncharacterized protein</fullName>
    </submittedName>
</protein>
<gene>
    <name evidence="1" type="ORF">KQI75_02295</name>
</gene>
<comment type="caution">
    <text evidence="1">The sequence shown here is derived from an EMBL/GenBank/DDBJ whole genome shotgun (WGS) entry which is preliminary data.</text>
</comment>
<dbReference type="EMBL" id="JAHLQI010000001">
    <property type="protein sequence ID" value="MBU5489468.1"/>
    <property type="molecule type" value="Genomic_DNA"/>
</dbReference>
<organism evidence="1 2">
    <name type="scientific">Butyricicoccus intestinisimiae</name>
    <dbReference type="NCBI Taxonomy" id="2841509"/>
    <lineage>
        <taxon>Bacteria</taxon>
        <taxon>Bacillati</taxon>
        <taxon>Bacillota</taxon>
        <taxon>Clostridia</taxon>
        <taxon>Eubacteriales</taxon>
        <taxon>Butyricicoccaceae</taxon>
        <taxon>Butyricicoccus</taxon>
    </lineage>
</organism>
<evidence type="ECO:0000313" key="1">
    <source>
        <dbReference type="EMBL" id="MBU5489468.1"/>
    </source>
</evidence>
<name>A0ABS6EP52_9FIRM</name>
<evidence type="ECO:0000313" key="2">
    <source>
        <dbReference type="Proteomes" id="UP000783588"/>
    </source>
</evidence>
<keyword evidence="2" id="KW-1185">Reference proteome</keyword>
<accession>A0ABS6EP52</accession>
<reference evidence="1 2" key="1">
    <citation type="submission" date="2021-06" db="EMBL/GenBank/DDBJ databases">
        <authorList>
            <person name="Sun Q."/>
            <person name="Li D."/>
        </authorList>
    </citation>
    <scope>NUCLEOTIDE SEQUENCE [LARGE SCALE GENOMIC DNA]</scope>
    <source>
        <strain evidence="1 2">MSJd-7</strain>
    </source>
</reference>
<proteinExistence type="predicted"/>